<organism evidence="10 11">
    <name type="scientific">Linum tenue</name>
    <dbReference type="NCBI Taxonomy" id="586396"/>
    <lineage>
        <taxon>Eukaryota</taxon>
        <taxon>Viridiplantae</taxon>
        <taxon>Streptophyta</taxon>
        <taxon>Embryophyta</taxon>
        <taxon>Tracheophyta</taxon>
        <taxon>Spermatophyta</taxon>
        <taxon>Magnoliopsida</taxon>
        <taxon>eudicotyledons</taxon>
        <taxon>Gunneridae</taxon>
        <taxon>Pentapetalae</taxon>
        <taxon>rosids</taxon>
        <taxon>fabids</taxon>
        <taxon>Malpighiales</taxon>
        <taxon>Linaceae</taxon>
        <taxon>Linum</taxon>
    </lineage>
</organism>
<dbReference type="GO" id="GO:0005783">
    <property type="term" value="C:endoplasmic reticulum"/>
    <property type="evidence" value="ECO:0007669"/>
    <property type="project" value="TreeGrafter"/>
</dbReference>
<evidence type="ECO:0000256" key="6">
    <source>
        <dbReference type="ARBA" id="ARBA00022989"/>
    </source>
</evidence>
<evidence type="ECO:0000256" key="9">
    <source>
        <dbReference type="SAM" id="MobiDB-lite"/>
    </source>
</evidence>
<feature type="compositionally biased region" description="Basic and acidic residues" evidence="9">
    <location>
        <begin position="42"/>
        <end position="52"/>
    </location>
</feature>
<keyword evidence="6" id="KW-1133">Transmembrane helix</keyword>
<evidence type="ECO:0000256" key="7">
    <source>
        <dbReference type="ARBA" id="ARBA00023054"/>
    </source>
</evidence>
<comment type="similarity">
    <text evidence="2">Belongs to the syntaxin family.</text>
</comment>
<dbReference type="GO" id="GO:0031201">
    <property type="term" value="C:SNARE complex"/>
    <property type="evidence" value="ECO:0007669"/>
    <property type="project" value="TreeGrafter"/>
</dbReference>
<dbReference type="GO" id="GO:0006890">
    <property type="term" value="P:retrograde vesicle-mediated transport, Golgi to endoplasmic reticulum"/>
    <property type="evidence" value="ECO:0007669"/>
    <property type="project" value="TreeGrafter"/>
</dbReference>
<dbReference type="EMBL" id="CAMGYJ010000004">
    <property type="protein sequence ID" value="CAI0401606.1"/>
    <property type="molecule type" value="Genomic_DNA"/>
</dbReference>
<evidence type="ECO:0000256" key="4">
    <source>
        <dbReference type="ARBA" id="ARBA00022692"/>
    </source>
</evidence>
<evidence type="ECO:0000256" key="3">
    <source>
        <dbReference type="ARBA" id="ARBA00022448"/>
    </source>
</evidence>
<gene>
    <name evidence="10" type="ORF">LITE_LOCUS11286</name>
</gene>
<evidence type="ECO:0000256" key="8">
    <source>
        <dbReference type="ARBA" id="ARBA00023136"/>
    </source>
</evidence>
<keyword evidence="4" id="KW-0812">Transmembrane</keyword>
<dbReference type="PANTHER" id="PTHR15959">
    <property type="entry name" value="SYNTAXIN-18"/>
    <property type="match status" value="1"/>
</dbReference>
<accession>A0AAV0IVS3</accession>
<keyword evidence="8" id="KW-0472">Membrane</keyword>
<dbReference type="AlphaFoldDB" id="A0AAV0IVS3"/>
<keyword evidence="5" id="KW-0653">Protein transport</keyword>
<evidence type="ECO:0000256" key="5">
    <source>
        <dbReference type="ARBA" id="ARBA00022927"/>
    </source>
</evidence>
<comment type="caution">
    <text evidence="10">The sequence shown here is derived from an EMBL/GenBank/DDBJ whole genome shotgun (WGS) entry which is preliminary data.</text>
</comment>
<dbReference type="GO" id="GO:0015031">
    <property type="term" value="P:protein transport"/>
    <property type="evidence" value="ECO:0007669"/>
    <property type="project" value="UniProtKB-KW"/>
</dbReference>
<keyword evidence="3" id="KW-0813">Transport</keyword>
<feature type="non-terminal residue" evidence="10">
    <location>
        <position position="1"/>
    </location>
</feature>
<protein>
    <submittedName>
        <fullName evidence="10">Uncharacterized protein</fullName>
    </submittedName>
</protein>
<evidence type="ECO:0000256" key="1">
    <source>
        <dbReference type="ARBA" id="ARBA00004211"/>
    </source>
</evidence>
<proteinExistence type="inferred from homology"/>
<name>A0AAV0IVS3_9ROSI</name>
<evidence type="ECO:0000313" key="11">
    <source>
        <dbReference type="Proteomes" id="UP001154282"/>
    </source>
</evidence>
<feature type="region of interest" description="Disordered" evidence="9">
    <location>
        <begin position="20"/>
        <end position="57"/>
    </location>
</feature>
<evidence type="ECO:0000313" key="10">
    <source>
        <dbReference type="EMBL" id="CAI0401606.1"/>
    </source>
</evidence>
<sequence>SEFDKLGAINFPDAINKRISRRKQKRVTNSSSTDASNILDQPELKEPNETQLERPSLQQQLLDDETRALQMELTNLLDAVQQTETMMVEISELNQIMSTHVLQQAQLIDHLYSIAVEATKDVELDNKELSQAT</sequence>
<evidence type="ECO:0000256" key="2">
    <source>
        <dbReference type="ARBA" id="ARBA00009063"/>
    </source>
</evidence>
<reference evidence="10" key="1">
    <citation type="submission" date="2022-08" db="EMBL/GenBank/DDBJ databases">
        <authorList>
            <person name="Gutierrez-Valencia J."/>
        </authorList>
    </citation>
    <scope>NUCLEOTIDE SEQUENCE</scope>
</reference>
<comment type="subcellular location">
    <subcellularLocation>
        <location evidence="1">Membrane</location>
        <topology evidence="1">Single-pass type IV membrane protein</topology>
    </subcellularLocation>
</comment>
<dbReference type="Proteomes" id="UP001154282">
    <property type="component" value="Unassembled WGS sequence"/>
</dbReference>
<dbReference type="PANTHER" id="PTHR15959:SF0">
    <property type="entry name" value="SYNTAXIN-18"/>
    <property type="match status" value="1"/>
</dbReference>
<feature type="compositionally biased region" description="Polar residues" evidence="9">
    <location>
        <begin position="27"/>
        <end position="39"/>
    </location>
</feature>
<keyword evidence="7" id="KW-0175">Coiled coil</keyword>
<keyword evidence="11" id="KW-1185">Reference proteome</keyword>